<keyword evidence="2 10" id="KW-0489">Methyltransferase</keyword>
<feature type="region of interest" description="FAD-dependent cmnm(5)s(2)U34 oxidoreductase" evidence="10">
    <location>
        <begin position="249"/>
        <end position="636"/>
    </location>
</feature>
<dbReference type="InterPro" id="IPR008471">
    <property type="entry name" value="MnmC-like_methylTransf"/>
</dbReference>
<feature type="region of interest" description="tRNA (mnm(5)s(2)U34)-methyltransferase" evidence="10">
    <location>
        <begin position="1"/>
        <end position="232"/>
    </location>
</feature>
<evidence type="ECO:0000256" key="6">
    <source>
        <dbReference type="ARBA" id="ARBA00022694"/>
    </source>
</evidence>
<keyword evidence="9 10" id="KW-0511">Multifunctional enzyme</keyword>
<protein>
    <recommendedName>
        <fullName evidence="10">tRNA 5-methylaminomethyl-2-thiouridine biosynthesis bifunctional protein MnmC</fullName>
        <shortName evidence="10">tRNA mnm(5)s(2)U biosynthesis bifunctional protein</shortName>
    </recommendedName>
    <domain>
        <recommendedName>
            <fullName evidence="10">tRNA (mnm(5)s(2)U34)-methyltransferase</fullName>
            <ecNumber evidence="10">2.1.1.61</ecNumber>
        </recommendedName>
    </domain>
    <domain>
        <recommendedName>
            <fullName evidence="10">FAD-dependent cmnm(5)s(2)U34 oxidoreductase</fullName>
            <ecNumber evidence="10">1.5.-.-</ecNumber>
        </recommendedName>
    </domain>
</protein>
<dbReference type="PANTHER" id="PTHR13847">
    <property type="entry name" value="SARCOSINE DEHYDROGENASE-RELATED"/>
    <property type="match status" value="1"/>
</dbReference>
<comment type="caution">
    <text evidence="13">The sequence shown here is derived from an EMBL/GenBank/DDBJ whole genome shotgun (WGS) entry which is preliminary data.</text>
</comment>
<dbReference type="PANTHER" id="PTHR13847:SF283">
    <property type="entry name" value="TRNA 5-METHYLAMINOMETHYL-2-THIOURIDINE BIOSYNTHESIS BIFUNCTIONAL PROTEIN MNMC"/>
    <property type="match status" value="1"/>
</dbReference>
<dbReference type="RefSeq" id="WP_170023070.1">
    <property type="nucleotide sequence ID" value="NZ_JABCSC020000005.1"/>
</dbReference>
<dbReference type="SUPFAM" id="SSF51905">
    <property type="entry name" value="FAD/NAD(P)-binding domain"/>
    <property type="match status" value="1"/>
</dbReference>
<keyword evidence="7 10" id="KW-0274">FAD</keyword>
<comment type="function">
    <text evidence="10">Catalyzes the last two steps in the biosynthesis of 5-methylaminomethyl-2-thiouridine (mnm(5)s(2)U) at the wobble position (U34) in tRNA. Catalyzes the FAD-dependent demodification of cmnm(5)s(2)U34 to nm(5)s(2)U34, followed by the transfer of a methyl group from S-adenosyl-L-methionine to nm(5)s(2)U34, to form mnm(5)s(2)U34.</text>
</comment>
<evidence type="ECO:0000259" key="11">
    <source>
        <dbReference type="Pfam" id="PF01266"/>
    </source>
</evidence>
<comment type="similarity">
    <text evidence="10">In the N-terminal section; belongs to the methyltransferase superfamily. tRNA (mnm(5)s(2)U34)-methyltransferase family.</text>
</comment>
<dbReference type="SUPFAM" id="SSF54373">
    <property type="entry name" value="FAD-linked reductases, C-terminal domain"/>
    <property type="match status" value="1"/>
</dbReference>
<dbReference type="Gene3D" id="3.30.9.10">
    <property type="entry name" value="D-Amino Acid Oxidase, subunit A, domain 2"/>
    <property type="match status" value="1"/>
</dbReference>
<dbReference type="NCBIfam" id="NF002481">
    <property type="entry name" value="PRK01747.1-2"/>
    <property type="match status" value="1"/>
</dbReference>
<evidence type="ECO:0000256" key="2">
    <source>
        <dbReference type="ARBA" id="ARBA00022603"/>
    </source>
</evidence>
<reference evidence="13 14" key="1">
    <citation type="submission" date="2020-06" db="EMBL/GenBank/DDBJ databases">
        <title>Draft genome of Uliginosibacterium sp. IMCC34675.</title>
        <authorList>
            <person name="Song J."/>
        </authorList>
    </citation>
    <scope>NUCLEOTIDE SEQUENCE [LARGE SCALE GENOMIC DNA]</scope>
    <source>
        <strain evidence="13 14">IMCC34675</strain>
    </source>
</reference>
<dbReference type="InterPro" id="IPR047785">
    <property type="entry name" value="tRNA_MNMC2"/>
</dbReference>
<evidence type="ECO:0000259" key="12">
    <source>
        <dbReference type="Pfam" id="PF05430"/>
    </source>
</evidence>
<evidence type="ECO:0000313" key="13">
    <source>
        <dbReference type="EMBL" id="NSL56772.1"/>
    </source>
</evidence>
<dbReference type="NCBIfam" id="NF002483">
    <property type="entry name" value="PRK01747.1-4"/>
    <property type="match status" value="1"/>
</dbReference>
<keyword evidence="8 10" id="KW-0560">Oxidoreductase</keyword>
<keyword evidence="4 10" id="KW-0808">Transferase</keyword>
<evidence type="ECO:0000256" key="10">
    <source>
        <dbReference type="HAMAP-Rule" id="MF_01102"/>
    </source>
</evidence>
<name>A0ABX2IP29_9RHOO</name>
<evidence type="ECO:0000256" key="8">
    <source>
        <dbReference type="ARBA" id="ARBA00023002"/>
    </source>
</evidence>
<dbReference type="InterPro" id="IPR036188">
    <property type="entry name" value="FAD/NAD-bd_sf"/>
</dbReference>
<keyword evidence="3 10" id="KW-0285">Flavoprotein</keyword>
<dbReference type="EC" id="2.1.1.61" evidence="10"/>
<dbReference type="InterPro" id="IPR029063">
    <property type="entry name" value="SAM-dependent_MTases_sf"/>
</dbReference>
<organism evidence="13 14">
    <name type="scientific">Uliginosibacterium aquaticum</name>
    <dbReference type="NCBI Taxonomy" id="2731212"/>
    <lineage>
        <taxon>Bacteria</taxon>
        <taxon>Pseudomonadati</taxon>
        <taxon>Pseudomonadota</taxon>
        <taxon>Betaproteobacteria</taxon>
        <taxon>Rhodocyclales</taxon>
        <taxon>Zoogloeaceae</taxon>
        <taxon>Uliginosibacterium</taxon>
    </lineage>
</organism>
<gene>
    <name evidence="10 13" type="primary">mnmC</name>
    <name evidence="13" type="ORF">HJ583_017205</name>
</gene>
<keyword evidence="5 10" id="KW-0949">S-adenosyl-L-methionine</keyword>
<evidence type="ECO:0000256" key="9">
    <source>
        <dbReference type="ARBA" id="ARBA00023268"/>
    </source>
</evidence>
<dbReference type="Pfam" id="PF05430">
    <property type="entry name" value="Methyltransf_30"/>
    <property type="match status" value="1"/>
</dbReference>
<dbReference type="NCBIfam" id="NF033855">
    <property type="entry name" value="tRNA_MNMC2"/>
    <property type="match status" value="1"/>
</dbReference>
<dbReference type="HAMAP" id="MF_01102">
    <property type="entry name" value="MnmC"/>
    <property type="match status" value="1"/>
</dbReference>
<dbReference type="EC" id="1.5.-.-" evidence="10"/>
<comment type="cofactor">
    <cofactor evidence="10">
        <name>FAD</name>
        <dbReference type="ChEBI" id="CHEBI:57692"/>
    </cofactor>
</comment>
<dbReference type="Gene3D" id="3.40.50.150">
    <property type="entry name" value="Vaccinia Virus protein VP39"/>
    <property type="match status" value="1"/>
</dbReference>
<dbReference type="InterPro" id="IPR006076">
    <property type="entry name" value="FAD-dep_OxRdtase"/>
</dbReference>
<evidence type="ECO:0000313" key="14">
    <source>
        <dbReference type="Proteomes" id="UP000778523"/>
    </source>
</evidence>
<proteinExistence type="inferred from homology"/>
<feature type="domain" description="MnmC-like methyltransferase" evidence="12">
    <location>
        <begin position="113"/>
        <end position="230"/>
    </location>
</feature>
<dbReference type="EMBL" id="JABCSC020000005">
    <property type="protein sequence ID" value="NSL56772.1"/>
    <property type="molecule type" value="Genomic_DNA"/>
</dbReference>
<evidence type="ECO:0000256" key="4">
    <source>
        <dbReference type="ARBA" id="ARBA00022679"/>
    </source>
</evidence>
<comment type="similarity">
    <text evidence="10">In the C-terminal section; belongs to the DAO family.</text>
</comment>
<dbReference type="InterPro" id="IPR017610">
    <property type="entry name" value="tRNA_S-uridine_synth_MnmC_C"/>
</dbReference>
<dbReference type="Gene3D" id="3.50.50.60">
    <property type="entry name" value="FAD/NAD(P)-binding domain"/>
    <property type="match status" value="1"/>
</dbReference>
<comment type="subcellular location">
    <subcellularLocation>
        <location evidence="10">Cytoplasm</location>
    </subcellularLocation>
</comment>
<evidence type="ECO:0000256" key="5">
    <source>
        <dbReference type="ARBA" id="ARBA00022691"/>
    </source>
</evidence>
<dbReference type="Pfam" id="PF01266">
    <property type="entry name" value="DAO"/>
    <property type="match status" value="1"/>
</dbReference>
<evidence type="ECO:0000256" key="3">
    <source>
        <dbReference type="ARBA" id="ARBA00022630"/>
    </source>
</evidence>
<evidence type="ECO:0000256" key="7">
    <source>
        <dbReference type="ARBA" id="ARBA00022827"/>
    </source>
</evidence>
<dbReference type="Proteomes" id="UP000778523">
    <property type="component" value="Unassembled WGS sequence"/>
</dbReference>
<keyword evidence="14" id="KW-1185">Reference proteome</keyword>
<feature type="domain" description="FAD dependent oxidoreductase" evidence="11">
    <location>
        <begin position="245"/>
        <end position="602"/>
    </location>
</feature>
<dbReference type="NCBIfam" id="TIGR03197">
    <property type="entry name" value="MnmC_Cterm"/>
    <property type="match status" value="1"/>
</dbReference>
<comment type="catalytic activity">
    <reaction evidence="10">
        <text>5-aminomethyl-2-thiouridine(34) in tRNA + S-adenosyl-L-methionine = 5-methylaminomethyl-2-thiouridine(34) in tRNA + S-adenosyl-L-homocysteine + H(+)</text>
        <dbReference type="Rhea" id="RHEA:19569"/>
        <dbReference type="Rhea" id="RHEA-COMP:10195"/>
        <dbReference type="Rhea" id="RHEA-COMP:10197"/>
        <dbReference type="ChEBI" id="CHEBI:15378"/>
        <dbReference type="ChEBI" id="CHEBI:57856"/>
        <dbReference type="ChEBI" id="CHEBI:59789"/>
        <dbReference type="ChEBI" id="CHEBI:74454"/>
        <dbReference type="ChEBI" id="CHEBI:74455"/>
        <dbReference type="EC" id="2.1.1.61"/>
    </reaction>
</comment>
<accession>A0ABX2IP29</accession>
<sequence>MTPLQPASLQFSAEGVPFSSEYGDVYHSASGALAQAEHVFLAGNGLPLRWQGRETFVIVETGFGLGNNFLATWQAWRADAQACKRLHFISVEKHPFTATDLTSGLACSGAPTELAEQLCSRWPLPLPGMHRIEFDGGRVILSLLFGEAEQALQQIAGRANAIFLDGFAPAKNPQMWSDGVFRALASLADSDTTLATWSVSSAVREGLTQAGFVVEKTQGFSGKREMLRGHYRANRPPLAAISERRVLVIGAGLAGSAIAERLAARGFSVDILEAQEDIAQGASGNLAGAFRPLPSKDDNLLSRITRAGFFYGLQHLASLQARGHEVLWEPCGVLHLARSADQERKQQTVCESLAFPSAYLGWVNAAEATLKAGHTASFGGWWFPRGGWIQPRSLVAANIAAGSARIRLHAGLSVARLRREAGAWQALASDGAVLAAAPQVVLANAHDVRRLAEADWLPLRAARGQVSHLPMAQLAPLGVVVCGQGYITPGIGGHAALGASFVVDDFDLALREDEHAENLAKLGRMLPGMAGELGSTELEGRVSLRPVSLDRLPMVGQLPAVTHGDGFNLDSLPRTEGLWMLTGFGARGLVWSSLCGELLAARMCGEPLPIESELAEAMDPARFVIRPPTRLAFGTE</sequence>
<keyword evidence="6 10" id="KW-0819">tRNA processing</keyword>
<keyword evidence="1 10" id="KW-0963">Cytoplasm</keyword>
<evidence type="ECO:0000256" key="1">
    <source>
        <dbReference type="ARBA" id="ARBA00022490"/>
    </source>
</evidence>
<dbReference type="InterPro" id="IPR023032">
    <property type="entry name" value="tRNA_MAMT_biosynth_bifunc_MnmC"/>
</dbReference>